<keyword evidence="1" id="KW-0812">Transmembrane</keyword>
<dbReference type="Proteomes" id="UP001612915">
    <property type="component" value="Unassembled WGS sequence"/>
</dbReference>
<feature type="transmembrane region" description="Helical" evidence="1">
    <location>
        <begin position="338"/>
        <end position="358"/>
    </location>
</feature>
<feature type="transmembrane region" description="Helical" evidence="1">
    <location>
        <begin position="219"/>
        <end position="241"/>
    </location>
</feature>
<feature type="transmembrane region" description="Helical" evidence="1">
    <location>
        <begin position="265"/>
        <end position="291"/>
    </location>
</feature>
<evidence type="ECO:0000313" key="3">
    <source>
        <dbReference type="Proteomes" id="UP001612915"/>
    </source>
</evidence>
<feature type="transmembrane region" description="Helical" evidence="1">
    <location>
        <begin position="177"/>
        <end position="199"/>
    </location>
</feature>
<feature type="transmembrane region" description="Helical" evidence="1">
    <location>
        <begin position="88"/>
        <end position="106"/>
    </location>
</feature>
<feature type="transmembrane region" description="Helical" evidence="1">
    <location>
        <begin position="57"/>
        <end position="76"/>
    </location>
</feature>
<organism evidence="2 3">
    <name type="scientific">Spongisporangium articulatum</name>
    <dbReference type="NCBI Taxonomy" id="3362603"/>
    <lineage>
        <taxon>Bacteria</taxon>
        <taxon>Bacillati</taxon>
        <taxon>Actinomycetota</taxon>
        <taxon>Actinomycetes</taxon>
        <taxon>Kineosporiales</taxon>
        <taxon>Kineosporiaceae</taxon>
        <taxon>Spongisporangium</taxon>
    </lineage>
</organism>
<feature type="transmembrane region" description="Helical" evidence="1">
    <location>
        <begin position="31"/>
        <end position="51"/>
    </location>
</feature>
<evidence type="ECO:0000313" key="2">
    <source>
        <dbReference type="EMBL" id="MFI7587555.1"/>
    </source>
</evidence>
<feature type="transmembrane region" description="Helical" evidence="1">
    <location>
        <begin position="378"/>
        <end position="396"/>
    </location>
</feature>
<comment type="caution">
    <text evidence="2">The sequence shown here is derived from an EMBL/GenBank/DDBJ whole genome shotgun (WGS) entry which is preliminary data.</text>
</comment>
<keyword evidence="1" id="KW-0472">Membrane</keyword>
<reference evidence="2 3" key="1">
    <citation type="submission" date="2024-10" db="EMBL/GenBank/DDBJ databases">
        <title>The Natural Products Discovery Center: Release of the First 8490 Sequenced Strains for Exploring Actinobacteria Biosynthetic Diversity.</title>
        <authorList>
            <person name="Kalkreuter E."/>
            <person name="Kautsar S.A."/>
            <person name="Yang D."/>
            <person name="Bader C.D."/>
            <person name="Teijaro C.N."/>
            <person name="Fluegel L."/>
            <person name="Davis C.M."/>
            <person name="Simpson J.R."/>
            <person name="Lauterbach L."/>
            <person name="Steele A.D."/>
            <person name="Gui C."/>
            <person name="Meng S."/>
            <person name="Li G."/>
            <person name="Viehrig K."/>
            <person name="Ye F."/>
            <person name="Su P."/>
            <person name="Kiefer A.F."/>
            <person name="Nichols A."/>
            <person name="Cepeda A.J."/>
            <person name="Yan W."/>
            <person name="Fan B."/>
            <person name="Jiang Y."/>
            <person name="Adhikari A."/>
            <person name="Zheng C.-J."/>
            <person name="Schuster L."/>
            <person name="Cowan T.M."/>
            <person name="Smanski M.J."/>
            <person name="Chevrette M.G."/>
            <person name="De Carvalho L.P.S."/>
            <person name="Shen B."/>
        </authorList>
    </citation>
    <scope>NUCLEOTIDE SEQUENCE [LARGE SCALE GENOMIC DNA]</scope>
    <source>
        <strain evidence="2 3">NPDC049639</strain>
    </source>
</reference>
<keyword evidence="1" id="KW-1133">Transmembrane helix</keyword>
<sequence>MTTGTNTGVGDRSGYAYTVDQVTEPFTAGRAAGPAVMIAGVAAGGVATVLLPNADRIGIGVTLSAAALAVPGLLSARRRGRADGRPFGRVNAATVAVAAGLLLIPTLRAADWLAVLCLLAAAGLVAVVQLDVRRLAPIVLAGPLIAWAGLRTPGWVLTSVQEEVPSLPRPSGRAARAWARGLLLGAVVVLVVGALLASADVVFARLVDRLWPSVDVGQVPAYAITFVVTTGLALAGGYAGAHRVRRRWLAPTAGPDDQPRHPAEWLLPLVLAGVVLALFLVVQVTALFGGAAETVLREEGLTYADRARQGFGQLTVVTLILVALLAWAGRAGAGHRRLLAAAGGPLLALILLLAASALRRLWLYDDAYGWTVRRVNAAAFEIWLVVALLGLGVLWLTRRTGLAPRLVIGSAGAGLLCLALVNPEAMVARADVHRYEQSGYRAEAIDVEYLAALSADAAPALSELPPAERQLVLAHLRDSYERLPDTWRTWNLARHHAQGVLAPGGSSS</sequence>
<proteinExistence type="predicted"/>
<evidence type="ECO:0000256" key="1">
    <source>
        <dbReference type="SAM" id="Phobius"/>
    </source>
</evidence>
<gene>
    <name evidence="2" type="ORF">ACIB24_10825</name>
</gene>
<dbReference type="Pfam" id="PF13687">
    <property type="entry name" value="DUF4153"/>
    <property type="match status" value="1"/>
</dbReference>
<dbReference type="RefSeq" id="WP_398279469.1">
    <property type="nucleotide sequence ID" value="NZ_JBITLV010000003.1"/>
</dbReference>
<name>A0ABW8AMF2_9ACTN</name>
<accession>A0ABW8AMF2</accession>
<feature type="transmembrane region" description="Helical" evidence="1">
    <location>
        <begin position="112"/>
        <end position="130"/>
    </location>
</feature>
<dbReference type="InterPro" id="IPR025291">
    <property type="entry name" value="DUF4153"/>
</dbReference>
<protein>
    <submittedName>
        <fullName evidence="2">DUF4153 domain-containing protein</fullName>
    </submittedName>
</protein>
<dbReference type="EMBL" id="JBITLV010000003">
    <property type="protein sequence ID" value="MFI7587555.1"/>
    <property type="molecule type" value="Genomic_DNA"/>
</dbReference>
<feature type="transmembrane region" description="Helical" evidence="1">
    <location>
        <begin position="311"/>
        <end position="329"/>
    </location>
</feature>
<keyword evidence="3" id="KW-1185">Reference proteome</keyword>